<dbReference type="InterPro" id="IPR002589">
    <property type="entry name" value="Macro_dom"/>
</dbReference>
<sequence>MMKKIKISGKKLVIKKGDITEEDTEAIVNAANSSLMGGGGVDGAIHSKGGPVILEECKKIRETEYPEGLPTGKAVITSGGNLKARYVIHTVGPVCSSGKLTEDKARLLKDAYYNSLRLASERGIKTIAFPSISTGAYRCPVEESSKIALKTAIDFLKEDRTVQEVRFVLFTDYIYEIYKKSLEELVK</sequence>
<protein>
    <submittedName>
        <fullName evidence="2">Appr-1-p processing domain protein</fullName>
    </submittedName>
</protein>
<evidence type="ECO:0000313" key="2">
    <source>
        <dbReference type="EMBL" id="ACO03846.1"/>
    </source>
</evidence>
<dbReference type="SUPFAM" id="SSF52949">
    <property type="entry name" value="Macro domain-like"/>
    <property type="match status" value="1"/>
</dbReference>
<dbReference type="NCBIfam" id="NF001664">
    <property type="entry name" value="PRK00431.1-6"/>
    <property type="match status" value="1"/>
</dbReference>
<proteinExistence type="predicted"/>
<keyword evidence="3" id="KW-1185">Reference proteome</keyword>
<feature type="domain" description="Macro" evidence="1">
    <location>
        <begin position="1"/>
        <end position="186"/>
    </location>
</feature>
<accession>C0QRX0</accession>
<reference evidence="2 3" key="1">
    <citation type="journal article" date="2009" name="J. Bacteriol.">
        <title>Complete and draft genome sequences of six members of the Aquificales.</title>
        <authorList>
            <person name="Reysenbach A.L."/>
            <person name="Hamamura N."/>
            <person name="Podar M."/>
            <person name="Griffiths E."/>
            <person name="Ferreira S."/>
            <person name="Hochstein R."/>
            <person name="Heidelberg J."/>
            <person name="Johnson J."/>
            <person name="Mead D."/>
            <person name="Pohorille A."/>
            <person name="Sarmiento M."/>
            <person name="Schweighofer K."/>
            <person name="Seshadri R."/>
            <person name="Voytek M.A."/>
        </authorList>
    </citation>
    <scope>NUCLEOTIDE SEQUENCE [LARGE SCALE GENOMIC DNA]</scope>
    <source>
        <strain evidence="3">DSM 14350 / EX-H1</strain>
    </source>
</reference>
<dbReference type="Gene3D" id="3.40.220.10">
    <property type="entry name" value="Leucine Aminopeptidase, subunit E, domain 1"/>
    <property type="match status" value="1"/>
</dbReference>
<dbReference type="Pfam" id="PF01661">
    <property type="entry name" value="Macro"/>
    <property type="match status" value="1"/>
</dbReference>
<dbReference type="PANTHER" id="PTHR11106">
    <property type="entry name" value="GANGLIOSIDE INDUCED DIFFERENTIATION ASSOCIATED PROTEIN 2-RELATED"/>
    <property type="match status" value="1"/>
</dbReference>
<dbReference type="InterPro" id="IPR043472">
    <property type="entry name" value="Macro_dom-like"/>
</dbReference>
<dbReference type="Proteomes" id="UP000001366">
    <property type="component" value="Chromosome"/>
</dbReference>
<gene>
    <name evidence="2" type="ordered locus">PERMA_1650</name>
</gene>
<dbReference type="HOGENOM" id="CLU_046550_5_1_0"/>
<dbReference type="RefSeq" id="WP_012676085.1">
    <property type="nucleotide sequence ID" value="NC_012440.1"/>
</dbReference>
<dbReference type="eggNOG" id="COG2110">
    <property type="taxonomic scope" value="Bacteria"/>
</dbReference>
<name>C0QRX0_PERMH</name>
<dbReference type="CDD" id="cd02908">
    <property type="entry name" value="Macro_OAADPr_deacetylase"/>
    <property type="match status" value="1"/>
</dbReference>
<dbReference type="SMART" id="SM00506">
    <property type="entry name" value="A1pp"/>
    <property type="match status" value="1"/>
</dbReference>
<evidence type="ECO:0000313" key="3">
    <source>
        <dbReference type="Proteomes" id="UP000001366"/>
    </source>
</evidence>
<dbReference type="AlphaFoldDB" id="C0QRX0"/>
<organism evidence="2 3">
    <name type="scientific">Persephonella marina (strain DSM 14350 / EX-H1)</name>
    <dbReference type="NCBI Taxonomy" id="123214"/>
    <lineage>
        <taxon>Bacteria</taxon>
        <taxon>Pseudomonadati</taxon>
        <taxon>Aquificota</taxon>
        <taxon>Aquificia</taxon>
        <taxon>Aquificales</taxon>
        <taxon>Hydrogenothermaceae</taxon>
        <taxon>Persephonella</taxon>
    </lineage>
</organism>
<evidence type="ECO:0000259" key="1">
    <source>
        <dbReference type="PROSITE" id="PS51154"/>
    </source>
</evidence>
<dbReference type="KEGG" id="pmx:PERMA_1650"/>
<dbReference type="PaxDb" id="123214-PERMA_1650"/>
<dbReference type="PANTHER" id="PTHR11106:SF27">
    <property type="entry name" value="MACRO DOMAIN-CONTAINING PROTEIN"/>
    <property type="match status" value="1"/>
</dbReference>
<dbReference type="PROSITE" id="PS51154">
    <property type="entry name" value="MACRO"/>
    <property type="match status" value="1"/>
</dbReference>
<dbReference type="STRING" id="123214.PERMA_1650"/>
<dbReference type="EMBL" id="CP001230">
    <property type="protein sequence ID" value="ACO03846.1"/>
    <property type="molecule type" value="Genomic_DNA"/>
</dbReference>